<evidence type="ECO:0000256" key="1">
    <source>
        <dbReference type="ARBA" id="ARBA00009741"/>
    </source>
</evidence>
<comment type="subcellular location">
    <subcellularLocation>
        <location evidence="6">Cytoplasm</location>
    </subcellularLocation>
</comment>
<dbReference type="GO" id="GO:0008276">
    <property type="term" value="F:protein methyltransferase activity"/>
    <property type="evidence" value="ECO:0007669"/>
    <property type="project" value="UniProtKB-UniRule"/>
</dbReference>
<evidence type="ECO:0000256" key="4">
    <source>
        <dbReference type="ARBA" id="ARBA00022679"/>
    </source>
</evidence>
<dbReference type="EC" id="2.1.1.-" evidence="6"/>
<name>A0A916ZMB2_9SPHN</name>
<reference evidence="7" key="2">
    <citation type="submission" date="2020-09" db="EMBL/GenBank/DDBJ databases">
        <authorList>
            <person name="Sun Q."/>
            <person name="Zhou Y."/>
        </authorList>
    </citation>
    <scope>NUCLEOTIDE SEQUENCE</scope>
    <source>
        <strain evidence="7">CGMCC 1.15519</strain>
    </source>
</reference>
<dbReference type="SUPFAM" id="SSF53335">
    <property type="entry name" value="S-adenosyl-L-methionine-dependent methyltransferases"/>
    <property type="match status" value="1"/>
</dbReference>
<gene>
    <name evidence="6 7" type="primary">prmA</name>
    <name evidence="7" type="ORF">GCM10011529_08190</name>
</gene>
<protein>
    <recommendedName>
        <fullName evidence="6">Ribosomal protein L11 methyltransferase</fullName>
        <shortName evidence="6">L11 Mtase</shortName>
        <ecNumber evidence="6">2.1.1.-</ecNumber>
    </recommendedName>
</protein>
<evidence type="ECO:0000256" key="5">
    <source>
        <dbReference type="ARBA" id="ARBA00022691"/>
    </source>
</evidence>
<dbReference type="InterPro" id="IPR004498">
    <property type="entry name" value="Ribosomal_PrmA_MeTrfase"/>
</dbReference>
<evidence type="ECO:0000256" key="2">
    <source>
        <dbReference type="ARBA" id="ARBA00022490"/>
    </source>
</evidence>
<keyword evidence="2 6" id="KW-0963">Cytoplasm</keyword>
<dbReference type="Gene3D" id="3.40.50.150">
    <property type="entry name" value="Vaccinia Virus protein VP39"/>
    <property type="match status" value="1"/>
</dbReference>
<organism evidence="7 8">
    <name type="scientific">Sandarakinorhabdus glacialis</name>
    <dbReference type="NCBI Taxonomy" id="1614636"/>
    <lineage>
        <taxon>Bacteria</taxon>
        <taxon>Pseudomonadati</taxon>
        <taxon>Pseudomonadota</taxon>
        <taxon>Alphaproteobacteria</taxon>
        <taxon>Sphingomonadales</taxon>
        <taxon>Sphingosinicellaceae</taxon>
        <taxon>Sandarakinorhabdus</taxon>
    </lineage>
</organism>
<keyword evidence="8" id="KW-1185">Reference proteome</keyword>
<dbReference type="PANTHER" id="PTHR43648:SF1">
    <property type="entry name" value="ELECTRON TRANSFER FLAVOPROTEIN BETA SUBUNIT LYSINE METHYLTRANSFERASE"/>
    <property type="match status" value="1"/>
</dbReference>
<feature type="binding site" evidence="6">
    <location>
        <position position="181"/>
    </location>
    <ligand>
        <name>S-adenosyl-L-methionine</name>
        <dbReference type="ChEBI" id="CHEBI:59789"/>
    </ligand>
</feature>
<dbReference type="InterPro" id="IPR050078">
    <property type="entry name" value="Ribosomal_L11_MeTrfase_PrmA"/>
</dbReference>
<reference evidence="7" key="1">
    <citation type="journal article" date="2014" name="Int. J. Syst. Evol. Microbiol.">
        <title>Complete genome sequence of Corynebacterium casei LMG S-19264T (=DSM 44701T), isolated from a smear-ripened cheese.</title>
        <authorList>
            <consortium name="US DOE Joint Genome Institute (JGI-PGF)"/>
            <person name="Walter F."/>
            <person name="Albersmeier A."/>
            <person name="Kalinowski J."/>
            <person name="Ruckert C."/>
        </authorList>
    </citation>
    <scope>NUCLEOTIDE SEQUENCE</scope>
    <source>
        <strain evidence="7">CGMCC 1.15519</strain>
    </source>
</reference>
<keyword evidence="7" id="KW-0689">Ribosomal protein</keyword>
<comment type="catalytic activity">
    <reaction evidence="6">
        <text>L-lysyl-[protein] + 3 S-adenosyl-L-methionine = N(6),N(6),N(6)-trimethyl-L-lysyl-[protein] + 3 S-adenosyl-L-homocysteine + 3 H(+)</text>
        <dbReference type="Rhea" id="RHEA:54192"/>
        <dbReference type="Rhea" id="RHEA-COMP:9752"/>
        <dbReference type="Rhea" id="RHEA-COMP:13826"/>
        <dbReference type="ChEBI" id="CHEBI:15378"/>
        <dbReference type="ChEBI" id="CHEBI:29969"/>
        <dbReference type="ChEBI" id="CHEBI:57856"/>
        <dbReference type="ChEBI" id="CHEBI:59789"/>
        <dbReference type="ChEBI" id="CHEBI:61961"/>
    </reaction>
</comment>
<keyword evidence="5 6" id="KW-0949">S-adenosyl-L-methionine</keyword>
<dbReference type="EMBL" id="BMJM01000002">
    <property type="protein sequence ID" value="GGE04189.1"/>
    <property type="molecule type" value="Genomic_DNA"/>
</dbReference>
<dbReference type="HAMAP" id="MF_00735">
    <property type="entry name" value="Methyltr_PrmA"/>
    <property type="match status" value="1"/>
</dbReference>
<dbReference type="GO" id="GO:0005737">
    <property type="term" value="C:cytoplasm"/>
    <property type="evidence" value="ECO:0007669"/>
    <property type="project" value="UniProtKB-SubCell"/>
</dbReference>
<dbReference type="CDD" id="cd02440">
    <property type="entry name" value="AdoMet_MTases"/>
    <property type="match status" value="1"/>
</dbReference>
<feature type="binding site" evidence="6">
    <location>
        <position position="158"/>
    </location>
    <ligand>
        <name>S-adenosyl-L-methionine</name>
        <dbReference type="ChEBI" id="CHEBI:59789"/>
    </ligand>
</feature>
<feature type="binding site" evidence="6">
    <location>
        <position position="233"/>
    </location>
    <ligand>
        <name>S-adenosyl-L-methionine</name>
        <dbReference type="ChEBI" id="CHEBI:59789"/>
    </ligand>
</feature>
<sequence length="309" mass="33313">MTPHALTFACNRADAEAMPEIGDIFPDLLDPPTLNVEEPDPGHPDAWLLTAYFNEYPTPDLVTRITALFPSATEITLAPLPDEDWTILSQRNLDPVRAGRFLVHTAAHANAIRIGDIAIAIEAGLAFGTGQHATTHGCLQALDALAKRRQFHKIADLGTGTGVLALAAAKRWKKAATIATDIDPISVAVTRSNLRDNHVPEGRAAGHIELAEATGMSHLRLAARAPYDLIIANILAAPLIAISRDVARALAPGGTLVLAGLLQSQARRVRAAYRNHGLVPLGQHRRSEWPHLVLTRPLRSPRRPQHVSA</sequence>
<evidence type="ECO:0000256" key="6">
    <source>
        <dbReference type="HAMAP-Rule" id="MF_00735"/>
    </source>
</evidence>
<evidence type="ECO:0000313" key="8">
    <source>
        <dbReference type="Proteomes" id="UP000635071"/>
    </source>
</evidence>
<evidence type="ECO:0000256" key="3">
    <source>
        <dbReference type="ARBA" id="ARBA00022603"/>
    </source>
</evidence>
<keyword evidence="7" id="KW-0687">Ribonucleoprotein</keyword>
<dbReference type="Proteomes" id="UP000635071">
    <property type="component" value="Unassembled WGS sequence"/>
</dbReference>
<dbReference type="RefSeq" id="WP_188761644.1">
    <property type="nucleotide sequence ID" value="NZ_BMJM01000002.1"/>
</dbReference>
<dbReference type="Pfam" id="PF06325">
    <property type="entry name" value="PrmA"/>
    <property type="match status" value="1"/>
</dbReference>
<proteinExistence type="inferred from homology"/>
<feature type="binding site" evidence="6">
    <location>
        <position position="135"/>
    </location>
    <ligand>
        <name>S-adenosyl-L-methionine</name>
        <dbReference type="ChEBI" id="CHEBI:59789"/>
    </ligand>
</feature>
<keyword evidence="3 6" id="KW-0489">Methyltransferase</keyword>
<comment type="caution">
    <text evidence="7">The sequence shown here is derived from an EMBL/GenBank/DDBJ whole genome shotgun (WGS) entry which is preliminary data.</text>
</comment>
<dbReference type="PANTHER" id="PTHR43648">
    <property type="entry name" value="ELECTRON TRANSFER FLAVOPROTEIN BETA SUBUNIT LYSINE METHYLTRANSFERASE"/>
    <property type="match status" value="1"/>
</dbReference>
<accession>A0A916ZMB2</accession>
<comment type="function">
    <text evidence="6">Methylates ribosomal protein L11.</text>
</comment>
<dbReference type="AlphaFoldDB" id="A0A916ZMB2"/>
<dbReference type="InterPro" id="IPR029063">
    <property type="entry name" value="SAM-dependent_MTases_sf"/>
</dbReference>
<dbReference type="GO" id="GO:0032259">
    <property type="term" value="P:methylation"/>
    <property type="evidence" value="ECO:0007669"/>
    <property type="project" value="UniProtKB-KW"/>
</dbReference>
<keyword evidence="4 6" id="KW-0808">Transferase</keyword>
<comment type="similarity">
    <text evidence="1 6">Belongs to the methyltransferase superfamily. PrmA family.</text>
</comment>
<dbReference type="GO" id="GO:0005840">
    <property type="term" value="C:ribosome"/>
    <property type="evidence" value="ECO:0007669"/>
    <property type="project" value="UniProtKB-KW"/>
</dbReference>
<evidence type="ECO:0000313" key="7">
    <source>
        <dbReference type="EMBL" id="GGE04189.1"/>
    </source>
</evidence>